<accession>A0A6C2C8K9</accession>
<dbReference type="AlphaFoldDB" id="A0A6C2C8K9"/>
<comment type="caution">
    <text evidence="1">The sequence shown here is derived from an EMBL/GenBank/DDBJ whole genome shotgun (WGS) entry which is preliminary data.</text>
</comment>
<gene>
    <name evidence="1" type="ORF">ESZ50_04820</name>
</gene>
<reference evidence="1 2" key="1">
    <citation type="submission" date="2019-01" db="EMBL/GenBank/DDBJ databases">
        <title>Weissella sp. nov., a novel lactic acid bacterium isolated from animal feces.</title>
        <authorList>
            <person name="Wang L.-T."/>
        </authorList>
    </citation>
    <scope>NUCLEOTIDE SEQUENCE [LARGE SCALE GENOMIC DNA]</scope>
    <source>
        <strain evidence="1 2">8H-2</strain>
    </source>
</reference>
<proteinExistence type="predicted"/>
<keyword evidence="2" id="KW-1185">Reference proteome</keyword>
<evidence type="ECO:0000313" key="2">
    <source>
        <dbReference type="Proteomes" id="UP000371977"/>
    </source>
</evidence>
<sequence length="125" mass="14786">MARKDNKMADKIDKILQSYFSGDMAKDIEARKEFVNVRGRVDDVTLENDPQLLVMQHHFNICKMWTDDLPGIRLEVIGGIYKKELTWLEASFEYNVSRTTIAEWRNLLKRHIKPWLFISTNENNK</sequence>
<organism evidence="1 2">
    <name type="scientific">Weissella muntiaci</name>
    <dbReference type="NCBI Taxonomy" id="2508881"/>
    <lineage>
        <taxon>Bacteria</taxon>
        <taxon>Bacillati</taxon>
        <taxon>Bacillota</taxon>
        <taxon>Bacilli</taxon>
        <taxon>Lactobacillales</taxon>
        <taxon>Lactobacillaceae</taxon>
        <taxon>Weissella</taxon>
    </lineage>
</organism>
<evidence type="ECO:0000313" key="1">
    <source>
        <dbReference type="EMBL" id="TYC49916.1"/>
    </source>
</evidence>
<dbReference type="EMBL" id="SDGZ01000013">
    <property type="protein sequence ID" value="TYC49916.1"/>
    <property type="molecule type" value="Genomic_DNA"/>
</dbReference>
<evidence type="ECO:0008006" key="3">
    <source>
        <dbReference type="Google" id="ProtNLM"/>
    </source>
</evidence>
<protein>
    <recommendedName>
        <fullName evidence="3">DUF722 domain-containing protein</fullName>
    </recommendedName>
</protein>
<name>A0A6C2C8K9_9LACO</name>
<dbReference type="Proteomes" id="UP000371977">
    <property type="component" value="Unassembled WGS sequence"/>
</dbReference>